<protein>
    <submittedName>
        <fullName evidence="2">Uncharacterized protein</fullName>
    </submittedName>
</protein>
<gene>
    <name evidence="2" type="ORF">FLL45_20885</name>
</gene>
<feature type="transmembrane region" description="Helical" evidence="1">
    <location>
        <begin position="157"/>
        <end position="176"/>
    </location>
</feature>
<evidence type="ECO:0000256" key="1">
    <source>
        <dbReference type="SAM" id="Phobius"/>
    </source>
</evidence>
<name>A0A545T332_9GAMM</name>
<reference evidence="2 3" key="1">
    <citation type="submission" date="2019-06" db="EMBL/GenBank/DDBJ databases">
        <title>Draft genome of Aliikangiella marina GYP-15.</title>
        <authorList>
            <person name="Wang G."/>
        </authorList>
    </citation>
    <scope>NUCLEOTIDE SEQUENCE [LARGE SCALE GENOMIC DNA]</scope>
    <source>
        <strain evidence="2 3">GYP-15</strain>
    </source>
</reference>
<keyword evidence="3" id="KW-1185">Reference proteome</keyword>
<keyword evidence="1" id="KW-0472">Membrane</keyword>
<comment type="caution">
    <text evidence="2">The sequence shown here is derived from an EMBL/GenBank/DDBJ whole genome shotgun (WGS) entry which is preliminary data.</text>
</comment>
<keyword evidence="1" id="KW-1133">Transmembrane helix</keyword>
<feature type="transmembrane region" description="Helical" evidence="1">
    <location>
        <begin position="196"/>
        <end position="214"/>
    </location>
</feature>
<dbReference type="AlphaFoldDB" id="A0A545T332"/>
<evidence type="ECO:0000313" key="3">
    <source>
        <dbReference type="Proteomes" id="UP000317839"/>
    </source>
</evidence>
<dbReference type="RefSeq" id="WP_142944007.1">
    <property type="nucleotide sequence ID" value="NZ_VIKR01000006.1"/>
</dbReference>
<accession>A0A545T332</accession>
<organism evidence="2 3">
    <name type="scientific">Aliikangiella marina</name>
    <dbReference type="NCBI Taxonomy" id="1712262"/>
    <lineage>
        <taxon>Bacteria</taxon>
        <taxon>Pseudomonadati</taxon>
        <taxon>Pseudomonadota</taxon>
        <taxon>Gammaproteobacteria</taxon>
        <taxon>Oceanospirillales</taxon>
        <taxon>Pleioneaceae</taxon>
        <taxon>Aliikangiella</taxon>
    </lineage>
</organism>
<evidence type="ECO:0000313" key="2">
    <source>
        <dbReference type="EMBL" id="TQV71608.1"/>
    </source>
</evidence>
<feature type="transmembrane region" description="Helical" evidence="1">
    <location>
        <begin position="30"/>
        <end position="49"/>
    </location>
</feature>
<proteinExistence type="predicted"/>
<dbReference type="Proteomes" id="UP000317839">
    <property type="component" value="Unassembled WGS sequence"/>
</dbReference>
<dbReference type="EMBL" id="VIKR01000006">
    <property type="protein sequence ID" value="TQV71608.1"/>
    <property type="molecule type" value="Genomic_DNA"/>
</dbReference>
<keyword evidence="1" id="KW-0812">Transmembrane</keyword>
<sequence>MKDSEKNRFKEKTFEEERQKVLFSSFMRRIVLRLMVAALILLAVSFFLVGNDFISNDLYKIISFSFYFSFALFSLLLLLELVFDVDVFGWSATYFDQQPNILKQDDKIANSSGIEVTSDESLISLLDESLDKQPFDLYYTDLIVASRKISKNMQNRAGIYLFSGVVIAAIGIFLFYLQVQEFSNNSGALEDYLSNMWPYVSILLFVEFIALFFLRQYKPAMDEFRHYDSITRSREDALAKLKLINEFDDKELVIRILDKIALSSSPHVLENGQTTDLIESKKFSKDELEIFKKIIDKINMG</sequence>
<feature type="transmembrane region" description="Helical" evidence="1">
    <location>
        <begin position="61"/>
        <end position="83"/>
    </location>
</feature>
<dbReference type="OrthoDB" id="7069391at2"/>